<protein>
    <submittedName>
        <fullName evidence="1">Uncharacterized protein</fullName>
    </submittedName>
</protein>
<dbReference type="RefSeq" id="WP_135394523.1">
    <property type="nucleotide sequence ID" value="NZ_SRMB01000001.1"/>
</dbReference>
<proteinExistence type="predicted"/>
<organism evidence="1 2">
    <name type="scientific">Hymenobacter metallicola</name>
    <dbReference type="NCBI Taxonomy" id="2563114"/>
    <lineage>
        <taxon>Bacteria</taxon>
        <taxon>Pseudomonadati</taxon>
        <taxon>Bacteroidota</taxon>
        <taxon>Cytophagia</taxon>
        <taxon>Cytophagales</taxon>
        <taxon>Hymenobacteraceae</taxon>
        <taxon>Hymenobacter</taxon>
    </lineage>
</organism>
<gene>
    <name evidence="1" type="ORF">E5K02_09970</name>
</gene>
<sequence>MANQPPRSPDHVFILVAFSCDNCAGEGYLRGEPLPTACHHCDEGTRYRWLPKDQVLAAEATHQTVTRLADELSPYWKQGFHLLPKPPVNGPDL</sequence>
<accession>A0A4Z0QLZ9</accession>
<evidence type="ECO:0000313" key="2">
    <source>
        <dbReference type="Proteomes" id="UP000298471"/>
    </source>
</evidence>
<name>A0A4Z0QLZ9_9BACT</name>
<reference evidence="1 2" key="1">
    <citation type="submission" date="2019-04" db="EMBL/GenBank/DDBJ databases">
        <authorList>
            <person name="Feng G."/>
            <person name="Zhang J."/>
            <person name="Zhu H."/>
        </authorList>
    </citation>
    <scope>NUCLEOTIDE SEQUENCE [LARGE SCALE GENOMIC DNA]</scope>
    <source>
        <strain evidence="1 2">9PBR-1</strain>
    </source>
</reference>
<evidence type="ECO:0000313" key="1">
    <source>
        <dbReference type="EMBL" id="TGE29762.1"/>
    </source>
</evidence>
<dbReference type="Proteomes" id="UP000298471">
    <property type="component" value="Unassembled WGS sequence"/>
</dbReference>
<dbReference type="EMBL" id="SRMB01000001">
    <property type="protein sequence ID" value="TGE29762.1"/>
    <property type="molecule type" value="Genomic_DNA"/>
</dbReference>
<keyword evidence="2" id="KW-1185">Reference proteome</keyword>
<dbReference type="AlphaFoldDB" id="A0A4Z0QLZ9"/>
<comment type="caution">
    <text evidence="1">The sequence shown here is derived from an EMBL/GenBank/DDBJ whole genome shotgun (WGS) entry which is preliminary data.</text>
</comment>